<dbReference type="InterPro" id="IPR013649">
    <property type="entry name" value="Integrin_alpha_Ig-like_1"/>
</dbReference>
<feature type="domain" description="Integrin alpha first immunoglubulin-like" evidence="18">
    <location>
        <begin position="1408"/>
        <end position="1560"/>
    </location>
</feature>
<evidence type="ECO:0000259" key="19">
    <source>
        <dbReference type="Pfam" id="PF20805"/>
    </source>
</evidence>
<dbReference type="Pfam" id="PF00685">
    <property type="entry name" value="Sulfotransfer_1"/>
    <property type="match status" value="2"/>
</dbReference>
<keyword evidence="8 13" id="KW-0401">Integrin</keyword>
<dbReference type="SUPFAM" id="SSF46689">
    <property type="entry name" value="Homeodomain-like"/>
    <property type="match status" value="1"/>
</dbReference>
<dbReference type="Pfam" id="PF20805">
    <property type="entry name" value="Integrin_A_Ig_2"/>
    <property type="match status" value="1"/>
</dbReference>
<dbReference type="GO" id="GO:0008146">
    <property type="term" value="F:sulfotransferase activity"/>
    <property type="evidence" value="ECO:0007669"/>
    <property type="project" value="InterPro"/>
</dbReference>
<keyword evidence="21" id="KW-1185">Reference proteome</keyword>
<feature type="compositionally biased region" description="Acidic residues" evidence="14">
    <location>
        <begin position="800"/>
        <end position="813"/>
    </location>
</feature>
<evidence type="ECO:0000256" key="5">
    <source>
        <dbReference type="ARBA" id="ARBA00022737"/>
    </source>
</evidence>
<evidence type="ECO:0000259" key="15">
    <source>
        <dbReference type="Pfam" id="PF00685"/>
    </source>
</evidence>
<dbReference type="Gene3D" id="1.10.10.60">
    <property type="entry name" value="Homeodomain-like"/>
    <property type="match status" value="1"/>
</dbReference>
<dbReference type="InterPro" id="IPR032695">
    <property type="entry name" value="Integrin_dom_sf"/>
</dbReference>
<keyword evidence="7 13" id="KW-1133">Transmembrane helix</keyword>
<feature type="domain" description="DDE-1" evidence="16">
    <location>
        <begin position="606"/>
        <end position="747"/>
    </location>
</feature>
<evidence type="ECO:0000256" key="13">
    <source>
        <dbReference type="RuleBase" id="RU003762"/>
    </source>
</evidence>
<evidence type="ECO:0000256" key="7">
    <source>
        <dbReference type="ARBA" id="ARBA00022989"/>
    </source>
</evidence>
<dbReference type="InterPro" id="IPR028994">
    <property type="entry name" value="Integrin_alpha_N"/>
</dbReference>
<evidence type="ECO:0000259" key="16">
    <source>
        <dbReference type="Pfam" id="PF03184"/>
    </source>
</evidence>
<dbReference type="PANTHER" id="PTHR23220">
    <property type="entry name" value="INTEGRIN ALPHA"/>
    <property type="match status" value="1"/>
</dbReference>
<dbReference type="SUPFAM" id="SSF57903">
    <property type="entry name" value="FYVE/PHD zinc finger"/>
    <property type="match status" value="1"/>
</dbReference>
<feature type="region of interest" description="Disordered" evidence="14">
    <location>
        <begin position="792"/>
        <end position="823"/>
    </location>
</feature>
<evidence type="ECO:0000256" key="14">
    <source>
        <dbReference type="SAM" id="MobiDB-lite"/>
    </source>
</evidence>
<dbReference type="Pfam" id="PF05225">
    <property type="entry name" value="HTH_psq"/>
    <property type="match status" value="1"/>
</dbReference>
<feature type="domain" description="Integrin alpha second immunoglobulin-like" evidence="19">
    <location>
        <begin position="1567"/>
        <end position="1708"/>
    </location>
</feature>
<evidence type="ECO:0000259" key="17">
    <source>
        <dbReference type="Pfam" id="PF05225"/>
    </source>
</evidence>
<name>A0A8W8M7A8_MAGGI</name>
<dbReference type="Pfam" id="PF08441">
    <property type="entry name" value="Integrin_A_Ig_1"/>
    <property type="match status" value="1"/>
</dbReference>
<dbReference type="SUPFAM" id="SSF69179">
    <property type="entry name" value="Integrin domains"/>
    <property type="match status" value="2"/>
</dbReference>
<feature type="domain" description="Sulfotransferase" evidence="15">
    <location>
        <begin position="260"/>
        <end position="376"/>
    </location>
</feature>
<dbReference type="SUPFAM" id="SSF69318">
    <property type="entry name" value="Integrin alpha N-terminal domain"/>
    <property type="match status" value="1"/>
</dbReference>
<dbReference type="Gene3D" id="3.30.420.10">
    <property type="entry name" value="Ribonuclease H-like superfamily/Ribonuclease H"/>
    <property type="match status" value="1"/>
</dbReference>
<dbReference type="Gene3D" id="1.20.5.930">
    <property type="entry name" value="Bicelle-embedded integrin alpha(iib) transmembrane segment"/>
    <property type="match status" value="1"/>
</dbReference>
<dbReference type="PROSITE" id="PS00242">
    <property type="entry name" value="INTEGRIN_ALPHA"/>
    <property type="match status" value="1"/>
</dbReference>
<keyword evidence="4" id="KW-0732">Signal</keyword>
<keyword evidence="5" id="KW-0677">Repeat</keyword>
<dbReference type="InterPro" id="IPR048285">
    <property type="entry name" value="Integrin_alpha_Ig-like_2"/>
</dbReference>
<keyword evidence="9 13" id="KW-0472">Membrane</keyword>
<evidence type="ECO:0000256" key="6">
    <source>
        <dbReference type="ARBA" id="ARBA00022889"/>
    </source>
</evidence>
<comment type="similarity">
    <text evidence="2 13">Belongs to the integrin alpha chain family.</text>
</comment>
<dbReference type="InterPro" id="IPR004875">
    <property type="entry name" value="DDE_SF_endonuclease_dom"/>
</dbReference>
<organism evidence="20 21">
    <name type="scientific">Magallana gigas</name>
    <name type="common">Pacific oyster</name>
    <name type="synonym">Crassostrea gigas</name>
    <dbReference type="NCBI Taxonomy" id="29159"/>
    <lineage>
        <taxon>Eukaryota</taxon>
        <taxon>Metazoa</taxon>
        <taxon>Spiralia</taxon>
        <taxon>Lophotrochozoa</taxon>
        <taxon>Mollusca</taxon>
        <taxon>Bivalvia</taxon>
        <taxon>Autobranchia</taxon>
        <taxon>Pteriomorphia</taxon>
        <taxon>Ostreida</taxon>
        <taxon>Ostreoidea</taxon>
        <taxon>Ostreidae</taxon>
        <taxon>Magallana</taxon>
    </lineage>
</organism>
<evidence type="ECO:0000256" key="12">
    <source>
        <dbReference type="PROSITE-ProRule" id="PRU00803"/>
    </source>
</evidence>
<dbReference type="GO" id="GO:0098609">
    <property type="term" value="P:cell-cell adhesion"/>
    <property type="evidence" value="ECO:0007669"/>
    <property type="project" value="TreeGrafter"/>
</dbReference>
<feature type="domain" description="Sulfotransferase" evidence="15">
    <location>
        <begin position="1004"/>
        <end position="1129"/>
    </location>
</feature>
<dbReference type="CDD" id="cd15517">
    <property type="entry name" value="PHD_TCF19_like"/>
    <property type="match status" value="1"/>
</dbReference>
<keyword evidence="6 13" id="KW-0130">Cell adhesion</keyword>
<accession>A0A8W8M7A8</accession>
<feature type="transmembrane region" description="Helical" evidence="13">
    <location>
        <begin position="12"/>
        <end position="34"/>
    </location>
</feature>
<dbReference type="GO" id="GO:0033627">
    <property type="term" value="P:cell adhesion mediated by integrin"/>
    <property type="evidence" value="ECO:0007669"/>
    <property type="project" value="TreeGrafter"/>
</dbReference>
<evidence type="ECO:0000256" key="10">
    <source>
        <dbReference type="ARBA" id="ARBA00023170"/>
    </source>
</evidence>
<dbReference type="PANTHER" id="PTHR23220:SF134">
    <property type="entry name" value="INTEGRIN ALPHA-2 DOMAIN-CONTAINING PROTEIN"/>
    <property type="match status" value="1"/>
</dbReference>
<dbReference type="InterPro" id="IPR000413">
    <property type="entry name" value="Integrin_alpha"/>
</dbReference>
<keyword evidence="11" id="KW-0325">Glycoprotein</keyword>
<dbReference type="EnsemblMetazoa" id="G31691.1">
    <property type="protein sequence ID" value="G31691.1:cds"/>
    <property type="gene ID" value="G31691"/>
</dbReference>
<dbReference type="InterPro" id="IPR018184">
    <property type="entry name" value="Integrin_alpha_C_CS"/>
</dbReference>
<proteinExistence type="inferred from homology"/>
<evidence type="ECO:0000256" key="1">
    <source>
        <dbReference type="ARBA" id="ARBA00004479"/>
    </source>
</evidence>
<dbReference type="Gene3D" id="2.130.10.130">
    <property type="entry name" value="Integrin alpha, N-terminal"/>
    <property type="match status" value="2"/>
</dbReference>
<dbReference type="Gene3D" id="3.40.50.300">
    <property type="entry name" value="P-loop containing nucleotide triphosphate hydrolases"/>
    <property type="match status" value="2"/>
</dbReference>
<evidence type="ECO:0000256" key="9">
    <source>
        <dbReference type="ARBA" id="ARBA00023136"/>
    </source>
</evidence>
<feature type="domain" description="HTH psq-type" evidence="17">
    <location>
        <begin position="412"/>
        <end position="453"/>
    </location>
</feature>
<evidence type="ECO:0000313" key="20">
    <source>
        <dbReference type="EnsemblMetazoa" id="G31691.1:cds"/>
    </source>
</evidence>
<dbReference type="GO" id="GO:0007160">
    <property type="term" value="P:cell-matrix adhesion"/>
    <property type="evidence" value="ECO:0007669"/>
    <property type="project" value="TreeGrafter"/>
</dbReference>
<feature type="compositionally biased region" description="Polar residues" evidence="14">
    <location>
        <begin position="904"/>
        <end position="925"/>
    </location>
</feature>
<dbReference type="InterPro" id="IPR009057">
    <property type="entry name" value="Homeodomain-like_sf"/>
</dbReference>
<evidence type="ECO:0000259" key="18">
    <source>
        <dbReference type="Pfam" id="PF08441"/>
    </source>
</evidence>
<dbReference type="InterPro" id="IPR007889">
    <property type="entry name" value="HTH_Psq"/>
</dbReference>
<comment type="subcellular location">
    <subcellularLocation>
        <location evidence="1 13">Membrane</location>
        <topology evidence="1 13">Single-pass type I membrane protein</topology>
    </subcellularLocation>
</comment>
<dbReference type="InterPro" id="IPR013517">
    <property type="entry name" value="FG-GAP"/>
</dbReference>
<dbReference type="GO" id="GO:0009897">
    <property type="term" value="C:external side of plasma membrane"/>
    <property type="evidence" value="ECO:0007669"/>
    <property type="project" value="TreeGrafter"/>
</dbReference>
<dbReference type="Gene3D" id="2.60.40.1460">
    <property type="entry name" value="Integrin domains. Chain A, domain 2"/>
    <property type="match status" value="1"/>
</dbReference>
<evidence type="ECO:0000256" key="11">
    <source>
        <dbReference type="ARBA" id="ARBA00023180"/>
    </source>
</evidence>
<feature type="repeat" description="FG-GAP" evidence="12">
    <location>
        <begin position="1298"/>
        <end position="1356"/>
    </location>
</feature>
<dbReference type="InterPro" id="IPR027417">
    <property type="entry name" value="P-loop_NTPase"/>
</dbReference>
<dbReference type="PRINTS" id="PR01185">
    <property type="entry name" value="INTEGRINA"/>
</dbReference>
<comment type="caution">
    <text evidence="13">Lacks conserved residue(s) required for the propagation of feature annotation.</text>
</comment>
<dbReference type="InterPro" id="IPR011011">
    <property type="entry name" value="Znf_FYVE_PHD"/>
</dbReference>
<dbReference type="PROSITE" id="PS51470">
    <property type="entry name" value="FG_GAP"/>
    <property type="match status" value="3"/>
</dbReference>
<dbReference type="GO" id="GO:0003677">
    <property type="term" value="F:DNA binding"/>
    <property type="evidence" value="ECO:0007669"/>
    <property type="project" value="InterPro"/>
</dbReference>
<dbReference type="Pfam" id="PF01839">
    <property type="entry name" value="FG-GAP"/>
    <property type="match status" value="2"/>
</dbReference>
<evidence type="ECO:0000256" key="3">
    <source>
        <dbReference type="ARBA" id="ARBA00022692"/>
    </source>
</evidence>
<dbReference type="SUPFAM" id="SSF52540">
    <property type="entry name" value="P-loop containing nucleoside triphosphate hydrolases"/>
    <property type="match status" value="2"/>
</dbReference>
<keyword evidence="3 13" id="KW-0812">Transmembrane</keyword>
<dbReference type="GO" id="GO:0007229">
    <property type="term" value="P:integrin-mediated signaling pathway"/>
    <property type="evidence" value="ECO:0007669"/>
    <property type="project" value="UniProtKB-KW"/>
</dbReference>
<feature type="transmembrane region" description="Helical" evidence="13">
    <location>
        <begin position="1941"/>
        <end position="1963"/>
    </location>
</feature>
<dbReference type="InterPro" id="IPR013519">
    <property type="entry name" value="Int_alpha_beta-p"/>
</dbReference>
<feature type="repeat" description="FG-GAP" evidence="12">
    <location>
        <begin position="1228"/>
        <end position="1295"/>
    </location>
</feature>
<feature type="repeat" description="FG-GAP" evidence="12">
    <location>
        <begin position="1360"/>
        <end position="1423"/>
    </location>
</feature>
<reference evidence="20" key="1">
    <citation type="submission" date="2022-08" db="UniProtKB">
        <authorList>
            <consortium name="EnsemblMetazoa"/>
        </authorList>
    </citation>
    <scope>IDENTIFICATION</scope>
    <source>
        <strain evidence="20">05x7-T-G4-1.051#20</strain>
    </source>
</reference>
<keyword evidence="10 13" id="KW-0675">Receptor</keyword>
<sequence>MDLMESCQLPARFAYSVLFGGWSLLWSVSVPGAICFNVDVEHPLIFTGPQGSYFGAATELVVDKSKWVLVGATKDNFTDNPDIPSPGNVYACPVDFSSETECSVLSSLRTSETNANISMEAYEEGNQQLGATILVPEDTKKPIKICAPNWKNLRFLSKEGYFQTVGNCFHLNNRSDLNSARVNAFRVKKDDLIYYANPLIGFSIADSTASRFNKSNMENSQEWKQSGPVIFDEMVVPPLPPLIQDAKQRFEEIQNLQYRKDDILLVNYPKSGTHWLWEILHMILKQKAEYSKEPKEFFFLEAMPDISMVQNMASPRTLNTHVPYRWLPKQHIENGGKIIHVVRNPKDVAVSLYHHLTNMREFASSDPGNFDDFFETKFMNPKVRINRNEELNMRNKQIPKKKPKIKFRQYSPTRLINAYLAVKEKGTSVRKAAKQYNVPTQTLRDRVKGKVDLEKVTMGPAPLLGQEEEAMLVSHLKAMASFGYGYTRKEVTNMASDYAIQLHKRTKQQKPLTLKWFRGFMKRWPDLKVVKPRALEYQRAKSSNPGNVQRYFVELSSILTKYNLFDKPHRIFNVDEKGITLNHAPPHVVSGTGDTPQAVTTGKSSTVTILGCGSASGVAIPPYFVFPGMRMRSELMEGSTPGAAGDVTESGWSNSVIFLQYLQSHFVHYVPGGLDEPVLLLLDGHRSHVSVAAVEWAKEHNIVLHVLPGHTSHILQPMDVGCYGPLQKIYNNLCHQKMRATSTVITKQDICALACQAYSKALSAQNLQSAFRKCGIYPFNADVVPAEALAPSSVLTQRNEEEDKSDSDMDADENNNSQDFFAERTRELVRIKSEGLKAKKERKTLSKITSGRAITEPEVSAKIMEHVSAAAAPKQRKNIKNQTLSTTSTKNGKSPKCGNKKSKTSPQTKGHSQEPGPSNVQPIDNTSSRQYFLSEDSEDISISEEELCCICKMFTPHAVRNSTSLIFVKWVQCDKCRHWVHLNYCTDIRVVRIGDHYLCPHLKLMGGWFKYEQEFEQAEKNDTLGVIFTVHYESLKKNPLQETKRLAKFLNVDLNDENIEDIANKCSFKKLKLASRTVKDNSLVADEVLARKMDQHMYRKGEIGDWKNHFTVAMNEKFDAIFKEEMKDSNIQVPVFDTFYGGPNIGKASTGGMISMNDGTLQGVEALPLVVEKSDAIKDTYLAASLLGFSVATGKMSQPNFFVLGAPGFSNKNGNIGAFSVFVFGALSQIKQIEGKQVGGGFGQTICLVDVNGDGIDEILVAAPNWFYDDISRNQVIHDVGKVYVYYGNIDSSKIIDEPPQELKGSLVSFARFGTAIAGIGDINKDGFNDVAIGAPFENNEGAVYIFNGKQTRMEPMYSQKILGSQLEYGLQGFGFYISRTAKDLDDNTFSDFAVGAYRSDKALILRTRNIVDIHCEITSSPSPIPLNASGMPCSDGRNSNPCFTVSFCFNFTGEGINNTDIDFTITLDANETKQRVEVVGTEGSRDMIEVKEFIIFPNTNHCYIAELRVPVIDRNFFQTMERPIVLLVDYKISNMSEPGKVRAILNRETVPTFSGEVRFDTGCKAEDGTCLSNLNLNVTVDRPRILVGNDTFLRMKTSLRNLGEPSFNTSLIIHYPDEIIVNTLKYGPTSERMICKESGLNTRFCEVLNPFYQRMVGEVDIIFEVSKDAFEKGSGFVSKSSIDINVTATTRNDTYPVDNTVIKKVDVAVYSRVTLQVSTSSEQITASNKSIQFSNTYGFINEGPCGIETANLLLYIPVRSKDKVFLKQEDLKVSSKIKTDSCKLTYYPSAELKSTTPNPLPGSSTLKYNDSDTNVILVDGQTSENSYFQPQRDDTGSLQYIFCDDGTDLYKCATVECSVNMVKPTDIDSRAFVLSFDMLINDLPKLEKGKSILTFVTRGQVLPSQRSQVPLVLKSNVLQEAYVSILLPDSFTQDVEEVDLMIIILGSVGGLLLFLLLGIILWKCGFFKREKRKQVEDFKRKSRYSMRKSRMASVRSVINDMNQLNKNNIVTLPSSIDNFLREQLPAR</sequence>
<dbReference type="SMART" id="SM00191">
    <property type="entry name" value="Int_alpha"/>
    <property type="match status" value="4"/>
</dbReference>
<evidence type="ECO:0000313" key="21">
    <source>
        <dbReference type="Proteomes" id="UP000005408"/>
    </source>
</evidence>
<dbReference type="InterPro" id="IPR000863">
    <property type="entry name" value="Sulfotransferase_dom"/>
</dbReference>
<dbReference type="GO" id="GO:0008305">
    <property type="term" value="C:integrin complex"/>
    <property type="evidence" value="ECO:0007669"/>
    <property type="project" value="InterPro"/>
</dbReference>
<feature type="compositionally biased region" description="Polar residues" evidence="14">
    <location>
        <begin position="880"/>
        <end position="892"/>
    </location>
</feature>
<dbReference type="InterPro" id="IPR036397">
    <property type="entry name" value="RNaseH_sf"/>
</dbReference>
<dbReference type="Proteomes" id="UP000005408">
    <property type="component" value="Unassembled WGS sequence"/>
</dbReference>
<dbReference type="GO" id="GO:0005178">
    <property type="term" value="F:integrin binding"/>
    <property type="evidence" value="ECO:0007669"/>
    <property type="project" value="TreeGrafter"/>
</dbReference>
<feature type="region of interest" description="Disordered" evidence="14">
    <location>
        <begin position="869"/>
        <end position="925"/>
    </location>
</feature>
<dbReference type="Gene3D" id="2.60.40.1510">
    <property type="entry name" value="ntegrin, alpha v. Chain A, domain 3"/>
    <property type="match status" value="1"/>
</dbReference>
<protein>
    <submittedName>
        <fullName evidence="20">Uncharacterized protein</fullName>
    </submittedName>
</protein>
<evidence type="ECO:0000256" key="8">
    <source>
        <dbReference type="ARBA" id="ARBA00023037"/>
    </source>
</evidence>
<dbReference type="Pfam" id="PF03184">
    <property type="entry name" value="DDE_1"/>
    <property type="match status" value="1"/>
</dbReference>
<evidence type="ECO:0000256" key="2">
    <source>
        <dbReference type="ARBA" id="ARBA00008054"/>
    </source>
</evidence>
<evidence type="ECO:0000256" key="4">
    <source>
        <dbReference type="ARBA" id="ARBA00022729"/>
    </source>
</evidence>